<dbReference type="GO" id="GO:0006417">
    <property type="term" value="P:regulation of translation"/>
    <property type="evidence" value="ECO:0007669"/>
    <property type="project" value="TreeGrafter"/>
</dbReference>
<gene>
    <name evidence="14" type="ORF">N866_12290</name>
</gene>
<evidence type="ECO:0000256" key="5">
    <source>
        <dbReference type="ARBA" id="ARBA00022989"/>
    </source>
</evidence>
<keyword evidence="15" id="KW-1185">Reference proteome</keyword>
<proteinExistence type="predicted"/>
<dbReference type="GO" id="GO:0016989">
    <property type="term" value="F:sigma factor antagonist activity"/>
    <property type="evidence" value="ECO:0007669"/>
    <property type="project" value="TreeGrafter"/>
</dbReference>
<organism evidence="14 15">
    <name type="scientific">Actinotalea ferrariae CF5-4</name>
    <dbReference type="NCBI Taxonomy" id="948458"/>
    <lineage>
        <taxon>Bacteria</taxon>
        <taxon>Bacillati</taxon>
        <taxon>Actinomycetota</taxon>
        <taxon>Actinomycetes</taxon>
        <taxon>Micrococcales</taxon>
        <taxon>Cellulomonadaceae</taxon>
        <taxon>Actinotalea</taxon>
    </lineage>
</organism>
<evidence type="ECO:0000256" key="6">
    <source>
        <dbReference type="ARBA" id="ARBA00023015"/>
    </source>
</evidence>
<dbReference type="GO" id="GO:0005886">
    <property type="term" value="C:plasma membrane"/>
    <property type="evidence" value="ECO:0007669"/>
    <property type="project" value="UniProtKB-SubCell"/>
</dbReference>
<keyword evidence="6" id="KW-0805">Transcription regulation</keyword>
<evidence type="ECO:0000256" key="1">
    <source>
        <dbReference type="ARBA" id="ARBA00004167"/>
    </source>
</evidence>
<sequence length="284" mass="28623">MTDDDARALLAAYAIDAVDDDERRAVEDLVARNPEAAAELAGLHAVVAAIAEADAAAPPAALRATVLEQVARTPQVTPTPQGTSTAQLTATPPVRSLRDAAPGVPASGTVPSAPTGDVPSTPTSAGGDVVPLRRRPPRVVGWGLAAAAAAVVAVAVPGVVAWQQHDRAVRAEARTDLLTDLLAEPGATVLSSPVTGGGEAVVVLTASRGAVVVDGLPALEDDRVYQVWAMRDGVPVPAGFLDRNDGAAELLEDYRAGDGVALSVEPAGGSAQPTTPPLVVLVPS</sequence>
<comment type="caution">
    <text evidence="14">The sequence shown here is derived from an EMBL/GenBank/DDBJ whole genome shotgun (WGS) entry which is preliminary data.</text>
</comment>
<keyword evidence="7 12" id="KW-0472">Membrane</keyword>
<evidence type="ECO:0000256" key="8">
    <source>
        <dbReference type="ARBA" id="ARBA00023163"/>
    </source>
</evidence>
<evidence type="ECO:0000256" key="7">
    <source>
        <dbReference type="ARBA" id="ARBA00023136"/>
    </source>
</evidence>
<evidence type="ECO:0000313" key="14">
    <source>
        <dbReference type="EMBL" id="EYR64344.1"/>
    </source>
</evidence>
<keyword evidence="3" id="KW-1003">Cell membrane</keyword>
<dbReference type="InterPro" id="IPR018764">
    <property type="entry name" value="RskA_C"/>
</dbReference>
<evidence type="ECO:0000256" key="12">
    <source>
        <dbReference type="SAM" id="Phobius"/>
    </source>
</evidence>
<keyword evidence="8" id="KW-0804">Transcription</keyword>
<dbReference type="PANTHER" id="PTHR37461:SF1">
    <property type="entry name" value="ANTI-SIGMA-K FACTOR RSKA"/>
    <property type="match status" value="1"/>
</dbReference>
<evidence type="ECO:0000256" key="10">
    <source>
        <dbReference type="ARBA" id="ARBA00030803"/>
    </source>
</evidence>
<keyword evidence="4 12" id="KW-0812">Transmembrane</keyword>
<feature type="region of interest" description="Disordered" evidence="11">
    <location>
        <begin position="99"/>
        <end position="130"/>
    </location>
</feature>
<dbReference type="Pfam" id="PF10099">
    <property type="entry name" value="RskA_C"/>
    <property type="match status" value="1"/>
</dbReference>
<feature type="domain" description="Anti-sigma K factor RskA C-terminal" evidence="13">
    <location>
        <begin position="145"/>
        <end position="277"/>
    </location>
</feature>
<dbReference type="InterPro" id="IPR051474">
    <property type="entry name" value="Anti-sigma-K/W_factor"/>
</dbReference>
<dbReference type="Gene3D" id="1.10.10.1320">
    <property type="entry name" value="Anti-sigma factor, zinc-finger domain"/>
    <property type="match status" value="1"/>
</dbReference>
<evidence type="ECO:0000256" key="11">
    <source>
        <dbReference type="SAM" id="MobiDB-lite"/>
    </source>
</evidence>
<comment type="subcellular location">
    <subcellularLocation>
        <location evidence="2">Cell membrane</location>
    </subcellularLocation>
    <subcellularLocation>
        <location evidence="1">Membrane</location>
        <topology evidence="1">Single-pass membrane protein</topology>
    </subcellularLocation>
</comment>
<evidence type="ECO:0000256" key="9">
    <source>
        <dbReference type="ARBA" id="ARBA00029829"/>
    </source>
</evidence>
<reference evidence="14 15" key="1">
    <citation type="submission" date="2014-01" db="EMBL/GenBank/DDBJ databases">
        <title>Actinotalea ferrariae CF5-4.</title>
        <authorList>
            <person name="Chen F."/>
            <person name="Li Y."/>
            <person name="Wang G."/>
        </authorList>
    </citation>
    <scope>NUCLEOTIDE SEQUENCE [LARGE SCALE GENOMIC DNA]</scope>
    <source>
        <strain evidence="14 15">CF5-4</strain>
    </source>
</reference>
<feature type="transmembrane region" description="Helical" evidence="12">
    <location>
        <begin position="139"/>
        <end position="162"/>
    </location>
</feature>
<evidence type="ECO:0000313" key="15">
    <source>
        <dbReference type="Proteomes" id="UP000019753"/>
    </source>
</evidence>
<dbReference type="Proteomes" id="UP000019753">
    <property type="component" value="Unassembled WGS sequence"/>
</dbReference>
<evidence type="ECO:0000259" key="13">
    <source>
        <dbReference type="Pfam" id="PF10099"/>
    </source>
</evidence>
<dbReference type="RefSeq" id="WP_052022420.1">
    <property type="nucleotide sequence ID" value="NZ_AXCW01000036.1"/>
</dbReference>
<protein>
    <recommendedName>
        <fullName evidence="10">Regulator of SigK</fullName>
    </recommendedName>
    <alternativeName>
        <fullName evidence="9">Sigma-K anti-sigma factor RskA</fullName>
    </alternativeName>
</protein>
<evidence type="ECO:0000256" key="3">
    <source>
        <dbReference type="ARBA" id="ARBA00022475"/>
    </source>
</evidence>
<dbReference type="InterPro" id="IPR041916">
    <property type="entry name" value="Anti_sigma_zinc_sf"/>
</dbReference>
<dbReference type="EMBL" id="AXCW01000036">
    <property type="protein sequence ID" value="EYR64344.1"/>
    <property type="molecule type" value="Genomic_DNA"/>
</dbReference>
<keyword evidence="5 12" id="KW-1133">Transmembrane helix</keyword>
<dbReference type="OrthoDB" id="153510at2"/>
<accession>A0A021VT50</accession>
<dbReference type="PANTHER" id="PTHR37461">
    <property type="entry name" value="ANTI-SIGMA-K FACTOR RSKA"/>
    <property type="match status" value="1"/>
</dbReference>
<name>A0A021VT50_9CELL</name>
<evidence type="ECO:0000256" key="2">
    <source>
        <dbReference type="ARBA" id="ARBA00004236"/>
    </source>
</evidence>
<evidence type="ECO:0000256" key="4">
    <source>
        <dbReference type="ARBA" id="ARBA00022692"/>
    </source>
</evidence>
<dbReference type="AlphaFoldDB" id="A0A021VT50"/>